<keyword evidence="9" id="KW-1185">Reference proteome</keyword>
<comment type="subcellular location">
    <subcellularLocation>
        <location evidence="1">Cell membrane</location>
        <topology evidence="1">Multi-pass membrane protein</topology>
    </subcellularLocation>
</comment>
<feature type="transmembrane region" description="Helical" evidence="6">
    <location>
        <begin position="711"/>
        <end position="733"/>
    </location>
</feature>
<keyword evidence="4 6" id="KW-1133">Transmembrane helix</keyword>
<accession>A0ABU1WI86</accession>
<gene>
    <name evidence="8" type="ORF">J2W49_000933</name>
</gene>
<dbReference type="PANTHER" id="PTHR30287:SF1">
    <property type="entry name" value="INNER MEMBRANE PROTEIN"/>
    <property type="match status" value="1"/>
</dbReference>
<feature type="domain" description="ABC3 transporter permease C-terminal" evidence="7">
    <location>
        <begin position="257"/>
        <end position="374"/>
    </location>
</feature>
<comment type="caution">
    <text evidence="8">The sequence shown here is derived from an EMBL/GenBank/DDBJ whole genome shotgun (WGS) entry which is preliminary data.</text>
</comment>
<reference evidence="8 9" key="1">
    <citation type="submission" date="2023-07" db="EMBL/GenBank/DDBJ databases">
        <title>Sorghum-associated microbial communities from plants grown in Nebraska, USA.</title>
        <authorList>
            <person name="Schachtman D."/>
        </authorList>
    </citation>
    <scope>NUCLEOTIDE SEQUENCE [LARGE SCALE GENOMIC DNA]</scope>
    <source>
        <strain evidence="8 9">4249</strain>
    </source>
</reference>
<dbReference type="Pfam" id="PF02687">
    <property type="entry name" value="FtsX"/>
    <property type="match status" value="1"/>
</dbReference>
<evidence type="ECO:0000256" key="2">
    <source>
        <dbReference type="ARBA" id="ARBA00022475"/>
    </source>
</evidence>
<dbReference type="RefSeq" id="WP_310312239.1">
    <property type="nucleotide sequence ID" value="NZ_JAVDWU010000002.1"/>
</dbReference>
<proteinExistence type="predicted"/>
<keyword evidence="2" id="KW-1003">Cell membrane</keyword>
<name>A0ABU1WI86_9BURK</name>
<organism evidence="8 9">
    <name type="scientific">Hydrogenophaga palleronii</name>
    <dbReference type="NCBI Taxonomy" id="65655"/>
    <lineage>
        <taxon>Bacteria</taxon>
        <taxon>Pseudomonadati</taxon>
        <taxon>Pseudomonadota</taxon>
        <taxon>Betaproteobacteria</taxon>
        <taxon>Burkholderiales</taxon>
        <taxon>Comamonadaceae</taxon>
        <taxon>Hydrogenophaga</taxon>
    </lineage>
</organism>
<protein>
    <submittedName>
        <fullName evidence="8">ABC transport system permease protein</fullName>
    </submittedName>
</protein>
<evidence type="ECO:0000259" key="7">
    <source>
        <dbReference type="Pfam" id="PF02687"/>
    </source>
</evidence>
<evidence type="ECO:0000313" key="9">
    <source>
        <dbReference type="Proteomes" id="UP001265700"/>
    </source>
</evidence>
<evidence type="ECO:0000256" key="1">
    <source>
        <dbReference type="ARBA" id="ARBA00004651"/>
    </source>
</evidence>
<feature type="transmembrane region" description="Helical" evidence="6">
    <location>
        <begin position="394"/>
        <end position="412"/>
    </location>
</feature>
<evidence type="ECO:0000256" key="6">
    <source>
        <dbReference type="SAM" id="Phobius"/>
    </source>
</evidence>
<dbReference type="Proteomes" id="UP001265700">
    <property type="component" value="Unassembled WGS sequence"/>
</dbReference>
<feature type="transmembrane region" description="Helical" evidence="6">
    <location>
        <begin position="763"/>
        <end position="786"/>
    </location>
</feature>
<feature type="transmembrane region" description="Helical" evidence="6">
    <location>
        <begin position="798"/>
        <end position="821"/>
    </location>
</feature>
<feature type="transmembrane region" description="Helical" evidence="6">
    <location>
        <begin position="351"/>
        <end position="373"/>
    </location>
</feature>
<dbReference type="InterPro" id="IPR038766">
    <property type="entry name" value="Membrane_comp_ABC_pdt"/>
</dbReference>
<evidence type="ECO:0000256" key="4">
    <source>
        <dbReference type="ARBA" id="ARBA00022989"/>
    </source>
</evidence>
<feature type="transmembrane region" description="Helical" evidence="6">
    <location>
        <begin position="254"/>
        <end position="278"/>
    </location>
</feature>
<evidence type="ECO:0000313" key="8">
    <source>
        <dbReference type="EMBL" id="MDR7148984.1"/>
    </source>
</evidence>
<feature type="transmembrane region" description="Helical" evidence="6">
    <location>
        <begin position="476"/>
        <end position="498"/>
    </location>
</feature>
<keyword evidence="5 6" id="KW-0472">Membrane</keyword>
<dbReference type="EMBL" id="JAVDWU010000002">
    <property type="protein sequence ID" value="MDR7148984.1"/>
    <property type="molecule type" value="Genomic_DNA"/>
</dbReference>
<sequence>MPFLLDLAWRDLRRSGRSLWIFCACLVLGVSLVAAGGGLYRQVADALRSDARLLFGGDVEVEYQQPLHADVLAWMNDTATVSRMVELRTMLRTASGQAQLIELQSTDAQYPLYGEVTLAPASVLDAALAQRGQDWGAAVDAALAQRLNLQPGDRIDIGDLNLEVRALITRQPDRSLRADWGGAPVLVADGALKATGLVQPLSRVEYRYRVRTDEPANQWRDAFVAAFPALDADVRTFSQRSARMAEVLAQIGSGLLLIGFSALFIGGLGVFNSVQAYLQGKLTSLATLRALGLRDGQLAAMVLLQIVMLALLASVAGVLLGNALALAAAFATAERLPMAVLLVGLWPSSLVALMFGVLTAVAFALPALGRALSVSPAALFRGVNGANLKTPRRTWWLTAAAAGMTLLLLVLTLPDPRFGLAFVAATVALLVLLEGITRGLKHVARQVQGMTRWQPPVELQLALAGLQQPHSPLRPALLSLGSALTLLVACTLVVVSLLRTVNETVPANAPALVFYDVQTEQIDTLRETLQAAPGLARVQTAPLVLGRLVAVNGEALRDSADGERAMEARDEHKLSNREGNIDDVVIDRGQWWPAGHTGEPLVAMEDREADQLGLKVGDELRFEIMGTPVEVTLSAIYSQRRMQSRLWLEAIFSDGVLDPFITRHVGAAWLPADEALAAQDRLAAVAPNIASVRTESLLRETRTLMGRASSGLVVVAGVCLAASLLVLASVVAASRTRQVFDATVMHALGARHSSLRRVLYWEYTLLAGVTASFAVLAGSALATGLLRWRLDMDPAGLYWSGVLTAVGVSAISLGMGARYLLRQMHLSPAMLLRSGG</sequence>
<dbReference type="PANTHER" id="PTHR30287">
    <property type="entry name" value="MEMBRANE COMPONENT OF PREDICTED ABC SUPERFAMILY METABOLITE UPTAKE TRANSPORTER"/>
    <property type="match status" value="1"/>
</dbReference>
<feature type="transmembrane region" description="Helical" evidence="6">
    <location>
        <begin position="418"/>
        <end position="436"/>
    </location>
</feature>
<evidence type="ECO:0000256" key="5">
    <source>
        <dbReference type="ARBA" id="ARBA00023136"/>
    </source>
</evidence>
<keyword evidence="3 6" id="KW-0812">Transmembrane</keyword>
<feature type="transmembrane region" description="Helical" evidence="6">
    <location>
        <begin position="298"/>
        <end position="331"/>
    </location>
</feature>
<evidence type="ECO:0000256" key="3">
    <source>
        <dbReference type="ARBA" id="ARBA00022692"/>
    </source>
</evidence>
<dbReference type="InterPro" id="IPR003838">
    <property type="entry name" value="ABC3_permease_C"/>
</dbReference>